<dbReference type="Pfam" id="PF07843">
    <property type="entry name" value="DUF1634"/>
    <property type="match status" value="1"/>
</dbReference>
<accession>A0A7X3CP14</accession>
<proteinExistence type="predicted"/>
<name>A0A7X3CP14_9BACL</name>
<evidence type="ECO:0000313" key="3">
    <source>
        <dbReference type="Proteomes" id="UP000447876"/>
    </source>
</evidence>
<reference evidence="2 3" key="1">
    <citation type="submission" date="2019-11" db="EMBL/GenBank/DDBJ databases">
        <title>Draft genome sequences of five Paenibacillus species of dairy origin.</title>
        <authorList>
            <person name="Olajide A.M."/>
            <person name="Chen S."/>
            <person name="Lapointe G."/>
        </authorList>
    </citation>
    <scope>NUCLEOTIDE SEQUENCE [LARGE SCALE GENOMIC DNA]</scope>
    <source>
        <strain evidence="2 3">12CR55</strain>
    </source>
</reference>
<feature type="transmembrane region" description="Helical" evidence="1">
    <location>
        <begin position="73"/>
        <end position="98"/>
    </location>
</feature>
<keyword evidence="1" id="KW-1133">Transmembrane helix</keyword>
<keyword evidence="1" id="KW-0472">Membrane</keyword>
<evidence type="ECO:0000256" key="1">
    <source>
        <dbReference type="SAM" id="Phobius"/>
    </source>
</evidence>
<dbReference type="InterPro" id="IPR012861">
    <property type="entry name" value="DUF1634"/>
</dbReference>
<evidence type="ECO:0000313" key="2">
    <source>
        <dbReference type="EMBL" id="MUG46379.1"/>
    </source>
</evidence>
<dbReference type="RefSeq" id="WP_155611779.1">
    <property type="nucleotide sequence ID" value="NZ_WNZW01000006.1"/>
</dbReference>
<dbReference type="EMBL" id="WNZW01000006">
    <property type="protein sequence ID" value="MUG46379.1"/>
    <property type="molecule type" value="Genomic_DNA"/>
</dbReference>
<feature type="transmembrane region" description="Helical" evidence="1">
    <location>
        <begin position="26"/>
        <end position="45"/>
    </location>
</feature>
<keyword evidence="1" id="KW-0812">Transmembrane</keyword>
<dbReference type="AlphaFoldDB" id="A0A7X3CP14"/>
<protein>
    <submittedName>
        <fullName evidence="2">DUF1634 domain-containing protein</fullName>
    </submittedName>
</protein>
<gene>
    <name evidence="2" type="ORF">GNP95_15420</name>
</gene>
<organism evidence="2 3">
    <name type="scientific">Paenibacillus woosongensis</name>
    <dbReference type="NCBI Taxonomy" id="307580"/>
    <lineage>
        <taxon>Bacteria</taxon>
        <taxon>Bacillati</taxon>
        <taxon>Bacillota</taxon>
        <taxon>Bacilli</taxon>
        <taxon>Bacillales</taxon>
        <taxon>Paenibacillaceae</taxon>
        <taxon>Paenibacillus</taxon>
    </lineage>
</organism>
<sequence length="127" mass="13772">MAEQQQASRQDRAAEVEIAISKMLRIGIVLAGLVIVVGLVLFLVTGDSGYPGDTFPTSLPEILRGMVELKSVAIIEAGLILLILTPVFRVFVSMFAFIHEKDYRFVLISILVLVILALSFALGKVGV</sequence>
<comment type="caution">
    <text evidence="2">The sequence shown here is derived from an EMBL/GenBank/DDBJ whole genome shotgun (WGS) entry which is preliminary data.</text>
</comment>
<feature type="transmembrane region" description="Helical" evidence="1">
    <location>
        <begin position="105"/>
        <end position="123"/>
    </location>
</feature>
<dbReference type="Proteomes" id="UP000447876">
    <property type="component" value="Unassembled WGS sequence"/>
</dbReference>